<evidence type="ECO:0000313" key="13">
    <source>
        <dbReference type="EMBL" id="EEH52526.1"/>
    </source>
</evidence>
<feature type="transmembrane region" description="Helical" evidence="10">
    <location>
        <begin position="116"/>
        <end position="135"/>
    </location>
</feature>
<evidence type="ECO:0000256" key="1">
    <source>
        <dbReference type="ARBA" id="ARBA00004141"/>
    </source>
</evidence>
<feature type="transmembrane region" description="Helical" evidence="10">
    <location>
        <begin position="92"/>
        <end position="110"/>
    </location>
</feature>
<evidence type="ECO:0000256" key="8">
    <source>
        <dbReference type="ARBA" id="ARBA00023136"/>
    </source>
</evidence>
<dbReference type="GO" id="GO:0016020">
    <property type="term" value="C:membrane"/>
    <property type="evidence" value="ECO:0007669"/>
    <property type="project" value="UniProtKB-SubCell"/>
</dbReference>
<gene>
    <name evidence="13" type="ORF">MICPUCDRAFT_22276</name>
</gene>
<dbReference type="RefSeq" id="XP_003063390.1">
    <property type="nucleotide sequence ID" value="XM_003063344.1"/>
</dbReference>
<accession>C1N5M7</accession>
<comment type="subcellular location">
    <subcellularLocation>
        <location evidence="1">Membrane</location>
        <topology evidence="1">Multi-pass membrane protein</topology>
    </subcellularLocation>
</comment>
<feature type="non-terminal residue" evidence="13">
    <location>
        <position position="1"/>
    </location>
</feature>
<keyword evidence="2" id="KW-0813">Transport</keyword>
<proteinExistence type="predicted"/>
<organism evidence="14">
    <name type="scientific">Micromonas pusilla (strain CCMP1545)</name>
    <name type="common">Picoplanktonic green alga</name>
    <dbReference type="NCBI Taxonomy" id="564608"/>
    <lineage>
        <taxon>Eukaryota</taxon>
        <taxon>Viridiplantae</taxon>
        <taxon>Chlorophyta</taxon>
        <taxon>Mamiellophyceae</taxon>
        <taxon>Mamiellales</taxon>
        <taxon>Mamiellaceae</taxon>
        <taxon>Micromonas</taxon>
    </lineage>
</organism>
<dbReference type="PANTHER" id="PTHR16254:SF14">
    <property type="entry name" value="TRANSMEMBRANE AND COILED-COIL DOMAIN-CONTAINING PROTEIN 3"/>
    <property type="match status" value="1"/>
</dbReference>
<keyword evidence="6 10" id="KW-1133">Transmembrane helix</keyword>
<name>C1N5M7_MICPC</name>
<feature type="domain" description="Cation/H+ exchanger transmembrane" evidence="12">
    <location>
        <begin position="3"/>
        <end position="196"/>
    </location>
</feature>
<dbReference type="Pfam" id="PF00999">
    <property type="entry name" value="Na_H_Exchanger"/>
    <property type="match status" value="1"/>
</dbReference>
<keyword evidence="7" id="KW-0406">Ion transport</keyword>
<dbReference type="OMA" id="WIEHEGA"/>
<dbReference type="AlphaFoldDB" id="C1N5M7"/>
<evidence type="ECO:0000256" key="5">
    <source>
        <dbReference type="ARBA" id="ARBA00022729"/>
    </source>
</evidence>
<feature type="transmembrane region" description="Helical" evidence="10">
    <location>
        <begin position="177"/>
        <end position="196"/>
    </location>
</feature>
<evidence type="ECO:0000313" key="14">
    <source>
        <dbReference type="Proteomes" id="UP000001876"/>
    </source>
</evidence>
<evidence type="ECO:0000256" key="10">
    <source>
        <dbReference type="SAM" id="Phobius"/>
    </source>
</evidence>
<dbReference type="Gene3D" id="1.20.1530.20">
    <property type="match status" value="1"/>
</dbReference>
<keyword evidence="4 10" id="KW-0812">Transmembrane</keyword>
<evidence type="ECO:0000256" key="11">
    <source>
        <dbReference type="SAM" id="SignalP"/>
    </source>
</evidence>
<keyword evidence="14" id="KW-1185">Reference proteome</keyword>
<evidence type="ECO:0000259" key="12">
    <source>
        <dbReference type="Pfam" id="PF00999"/>
    </source>
</evidence>
<dbReference type="Proteomes" id="UP000001876">
    <property type="component" value="Unassembled WGS sequence"/>
</dbReference>
<feature type="region of interest" description="Disordered" evidence="9">
    <location>
        <begin position="228"/>
        <end position="249"/>
    </location>
</feature>
<dbReference type="InterPro" id="IPR038770">
    <property type="entry name" value="Na+/solute_symporter_sf"/>
</dbReference>
<feature type="transmembrane region" description="Helical" evidence="10">
    <location>
        <begin position="42"/>
        <end position="71"/>
    </location>
</feature>
<reference evidence="13 14" key="1">
    <citation type="journal article" date="2009" name="Science">
        <title>Green evolution and dynamic adaptations revealed by genomes of the marine picoeukaryotes Micromonas.</title>
        <authorList>
            <person name="Worden A.Z."/>
            <person name="Lee J.H."/>
            <person name="Mock T."/>
            <person name="Rouze P."/>
            <person name="Simmons M.P."/>
            <person name="Aerts A.L."/>
            <person name="Allen A.E."/>
            <person name="Cuvelier M.L."/>
            <person name="Derelle E."/>
            <person name="Everett M.V."/>
            <person name="Foulon E."/>
            <person name="Grimwood J."/>
            <person name="Gundlach H."/>
            <person name="Henrissat B."/>
            <person name="Napoli C."/>
            <person name="McDonald S.M."/>
            <person name="Parker M.S."/>
            <person name="Rombauts S."/>
            <person name="Salamov A."/>
            <person name="Von Dassow P."/>
            <person name="Badger J.H."/>
            <person name="Coutinho P.M."/>
            <person name="Demir E."/>
            <person name="Dubchak I."/>
            <person name="Gentemann C."/>
            <person name="Eikrem W."/>
            <person name="Gready J.E."/>
            <person name="John U."/>
            <person name="Lanier W."/>
            <person name="Lindquist E.A."/>
            <person name="Lucas S."/>
            <person name="Mayer K.F."/>
            <person name="Moreau H."/>
            <person name="Not F."/>
            <person name="Otillar R."/>
            <person name="Panaud O."/>
            <person name="Pangilinan J."/>
            <person name="Paulsen I."/>
            <person name="Piegu B."/>
            <person name="Poliakov A."/>
            <person name="Robbens S."/>
            <person name="Schmutz J."/>
            <person name="Toulza E."/>
            <person name="Wyss T."/>
            <person name="Zelensky A."/>
            <person name="Zhou K."/>
            <person name="Armbrust E.V."/>
            <person name="Bhattacharya D."/>
            <person name="Goodenough U.W."/>
            <person name="Van de Peer Y."/>
            <person name="Grigoriev I.V."/>
        </authorList>
    </citation>
    <scope>NUCLEOTIDE SEQUENCE [LARGE SCALE GENOMIC DNA]</scope>
    <source>
        <strain evidence="13 14">CCMP1545</strain>
    </source>
</reference>
<feature type="signal peptide" evidence="11">
    <location>
        <begin position="1"/>
        <end position="19"/>
    </location>
</feature>
<dbReference type="OrthoDB" id="1654420at2759"/>
<protein>
    <submittedName>
        <fullName evidence="13">Monovalent Cation:Proton antiporter-2 family</fullName>
    </submittedName>
</protein>
<dbReference type="GeneID" id="9688625"/>
<keyword evidence="5 11" id="KW-0732">Signal</keyword>
<dbReference type="eggNOG" id="KOG1650">
    <property type="taxonomic scope" value="Eukaryota"/>
</dbReference>
<keyword evidence="3" id="KW-0050">Antiport</keyword>
<evidence type="ECO:0000256" key="7">
    <source>
        <dbReference type="ARBA" id="ARBA00023065"/>
    </source>
</evidence>
<evidence type="ECO:0000256" key="2">
    <source>
        <dbReference type="ARBA" id="ARBA00022448"/>
    </source>
</evidence>
<dbReference type="InterPro" id="IPR006153">
    <property type="entry name" value="Cation/H_exchanger_TM"/>
</dbReference>
<keyword evidence="8 10" id="KW-0472">Membrane</keyword>
<evidence type="ECO:0000256" key="6">
    <source>
        <dbReference type="ARBA" id="ARBA00022989"/>
    </source>
</evidence>
<feature type="transmembrane region" description="Helical" evidence="10">
    <location>
        <begin position="147"/>
        <end position="165"/>
    </location>
</feature>
<feature type="chain" id="PRO_5002912312" evidence="11">
    <location>
        <begin position="20"/>
        <end position="249"/>
    </location>
</feature>
<evidence type="ECO:0000256" key="4">
    <source>
        <dbReference type="ARBA" id="ARBA00022692"/>
    </source>
</evidence>
<evidence type="ECO:0000256" key="9">
    <source>
        <dbReference type="SAM" id="MobiDB-lite"/>
    </source>
</evidence>
<dbReference type="InterPro" id="IPR045158">
    <property type="entry name" value="KEA4/5/6-like"/>
</dbReference>
<dbReference type="KEGG" id="mpp:MICPUCDRAFT_22276"/>
<dbReference type="GO" id="GO:0015386">
    <property type="term" value="F:potassium:proton antiporter activity"/>
    <property type="evidence" value="ECO:0007669"/>
    <property type="project" value="InterPro"/>
</dbReference>
<dbReference type="EMBL" id="GG663748">
    <property type="protein sequence ID" value="EEH52526.1"/>
    <property type="molecule type" value="Genomic_DNA"/>
</dbReference>
<evidence type="ECO:0000256" key="3">
    <source>
        <dbReference type="ARBA" id="ARBA00022449"/>
    </source>
</evidence>
<dbReference type="PANTHER" id="PTHR16254">
    <property type="entry name" value="POTASSIUM/PROTON ANTIPORTER-RELATED"/>
    <property type="match status" value="1"/>
</dbReference>
<sequence length="249" mass="26758">LSFVKVATTLALFLAAATAASKTVVARAFRFISPRGGELYQMVTVAFCLVVAWTSEWLGLSIELGAFVAGVMASATPFTEQTLHAVEPVKNVFTALFLASIGMIMNPYFLWLHLDVLLGTLLVVTVFKCAMMTLVVRSFGYTTRTSLTVGISLAQVGEFSFVLLSRASALGLVQRNMYLLLLGTTALSLIATPLMFRLTPAALKLAHAAKWIEHEGAEEAVEMVGWSEIGAGGPGRSRSRSRSPDPARP</sequence>